<feature type="domain" description="KARI C-terminal knotted" evidence="16">
    <location>
        <begin position="346"/>
        <end position="485"/>
    </location>
</feature>
<evidence type="ECO:0000256" key="14">
    <source>
        <dbReference type="PROSITE-ProRule" id="PRU01198"/>
    </source>
</evidence>
<dbReference type="InterPro" id="IPR000506">
    <property type="entry name" value="KARI_C"/>
</dbReference>
<keyword evidence="7" id="KW-0677">Repeat</keyword>
<comment type="catalytic activity">
    <reaction evidence="11">
        <text>(2R,3R)-2,3-dihydroxy-3-methylpentanoate + NADP(+) = (S)-2-ethyl-2-hydroxy-3-oxobutanoate + NADPH + H(+)</text>
        <dbReference type="Rhea" id="RHEA:13493"/>
        <dbReference type="ChEBI" id="CHEBI:15378"/>
        <dbReference type="ChEBI" id="CHEBI:49256"/>
        <dbReference type="ChEBI" id="CHEBI:49258"/>
        <dbReference type="ChEBI" id="CHEBI:57783"/>
        <dbReference type="ChEBI" id="CHEBI:58349"/>
        <dbReference type="EC" id="1.1.1.86"/>
    </reaction>
</comment>
<evidence type="ECO:0000259" key="16">
    <source>
        <dbReference type="PROSITE" id="PS51851"/>
    </source>
</evidence>
<dbReference type="SUPFAM" id="SSF48179">
    <property type="entry name" value="6-phosphogluconate dehydrogenase C-terminal domain-like"/>
    <property type="match status" value="2"/>
</dbReference>
<keyword evidence="6 14" id="KW-0479">Metal-binding</keyword>
<evidence type="ECO:0000313" key="17">
    <source>
        <dbReference type="EMBL" id="VFP78410.1"/>
    </source>
</evidence>
<dbReference type="Pfam" id="PF07991">
    <property type="entry name" value="KARI_N"/>
    <property type="match status" value="1"/>
</dbReference>
<feature type="binding site" evidence="14">
    <location>
        <position position="390"/>
    </location>
    <ligand>
        <name>Mg(2+)</name>
        <dbReference type="ChEBI" id="CHEBI:18420"/>
        <label>2</label>
    </ligand>
</feature>
<dbReference type="InterPro" id="IPR008927">
    <property type="entry name" value="6-PGluconate_DH-like_C_sf"/>
</dbReference>
<evidence type="ECO:0000256" key="11">
    <source>
        <dbReference type="ARBA" id="ARBA00047612"/>
    </source>
</evidence>
<evidence type="ECO:0000256" key="12">
    <source>
        <dbReference type="ARBA" id="ARBA00049021"/>
    </source>
</evidence>
<dbReference type="AlphaFoldDB" id="A0A451CYE1"/>
<comment type="pathway">
    <text evidence="2">Amino-acid biosynthesis; L-valine biosynthesis; L-valine from pyruvate: step 2/4.</text>
</comment>
<protein>
    <recommendedName>
        <fullName evidence="13">Ketol-acid reductoisomerase</fullName>
        <ecNumber evidence="13">1.1.1.86</ecNumber>
    </recommendedName>
</protein>
<comment type="catalytic activity">
    <reaction evidence="12">
        <text>(2R)-2,3-dihydroxy-3-methylbutanoate + NADP(+) = (2S)-2-acetolactate + NADPH + H(+)</text>
        <dbReference type="Rhea" id="RHEA:22068"/>
        <dbReference type="ChEBI" id="CHEBI:15378"/>
        <dbReference type="ChEBI" id="CHEBI:49072"/>
        <dbReference type="ChEBI" id="CHEBI:57783"/>
        <dbReference type="ChEBI" id="CHEBI:58349"/>
        <dbReference type="ChEBI" id="CHEBI:58476"/>
        <dbReference type="EC" id="1.1.1.86"/>
    </reaction>
</comment>
<dbReference type="SUPFAM" id="SSF51735">
    <property type="entry name" value="NAD(P)-binding Rossmann-fold domains"/>
    <property type="match status" value="1"/>
</dbReference>
<comment type="cofactor">
    <cofactor evidence="1">
        <name>Mg(2+)</name>
        <dbReference type="ChEBI" id="CHEBI:18420"/>
    </cofactor>
</comment>
<dbReference type="InterPro" id="IPR013116">
    <property type="entry name" value="KARI_N"/>
</dbReference>
<proteinExistence type="inferred from homology"/>
<dbReference type="PROSITE" id="PS51851">
    <property type="entry name" value="KARI_C"/>
    <property type="match status" value="2"/>
</dbReference>
<evidence type="ECO:0000256" key="6">
    <source>
        <dbReference type="ARBA" id="ARBA00022723"/>
    </source>
</evidence>
<dbReference type="GO" id="GO:0046872">
    <property type="term" value="F:metal ion binding"/>
    <property type="evidence" value="ECO:0007669"/>
    <property type="project" value="UniProtKB-UniRule"/>
</dbReference>
<dbReference type="PROSITE" id="PS51850">
    <property type="entry name" value="KARI_N"/>
    <property type="match status" value="1"/>
</dbReference>
<comment type="similarity">
    <text evidence="4 14">Belongs to the ketol-acid reductoisomerase family.</text>
</comment>
<dbReference type="GO" id="GO:0009099">
    <property type="term" value="P:L-valine biosynthetic process"/>
    <property type="evidence" value="ECO:0007669"/>
    <property type="project" value="UniProtKB-UniRule"/>
</dbReference>
<keyword evidence="10 14" id="KW-0100">Branched-chain amino acid biosynthesis</keyword>
<dbReference type="NCBIfam" id="TIGR00465">
    <property type="entry name" value="ilvC"/>
    <property type="match status" value="1"/>
</dbReference>
<evidence type="ECO:0000259" key="15">
    <source>
        <dbReference type="PROSITE" id="PS51850"/>
    </source>
</evidence>
<feature type="binding site" evidence="14">
    <location>
        <position position="394"/>
    </location>
    <ligand>
        <name>Mg(2+)</name>
        <dbReference type="ChEBI" id="CHEBI:18420"/>
        <label>2</label>
    </ligand>
</feature>
<dbReference type="NCBIfam" id="NF003557">
    <property type="entry name" value="PRK05225.1"/>
    <property type="match status" value="1"/>
</dbReference>
<keyword evidence="5 14" id="KW-0028">Amino-acid biosynthesis</keyword>
<evidence type="ECO:0000256" key="10">
    <source>
        <dbReference type="ARBA" id="ARBA00023304"/>
    </source>
</evidence>
<evidence type="ECO:0000256" key="1">
    <source>
        <dbReference type="ARBA" id="ARBA00001946"/>
    </source>
</evidence>
<evidence type="ECO:0000256" key="9">
    <source>
        <dbReference type="ARBA" id="ARBA00023002"/>
    </source>
</evidence>
<dbReference type="UniPathway" id="UPA00049">
    <property type="reaction ID" value="UER00060"/>
</dbReference>
<dbReference type="GO" id="GO:0005829">
    <property type="term" value="C:cytosol"/>
    <property type="evidence" value="ECO:0007669"/>
    <property type="project" value="TreeGrafter"/>
</dbReference>
<dbReference type="GO" id="GO:0009097">
    <property type="term" value="P:isoleucine biosynthetic process"/>
    <property type="evidence" value="ECO:0007669"/>
    <property type="project" value="UniProtKB-UniRule"/>
</dbReference>
<feature type="binding site" evidence="14">
    <location>
        <position position="278"/>
    </location>
    <ligand>
        <name>substrate</name>
    </ligand>
</feature>
<evidence type="ECO:0000256" key="5">
    <source>
        <dbReference type="ARBA" id="ARBA00022605"/>
    </source>
</evidence>
<keyword evidence="9 14" id="KW-0560">Oxidoreductase</keyword>
<dbReference type="GO" id="GO:0016853">
    <property type="term" value="F:isomerase activity"/>
    <property type="evidence" value="ECO:0007669"/>
    <property type="project" value="UniProtKB-KW"/>
</dbReference>
<dbReference type="Pfam" id="PF01450">
    <property type="entry name" value="KARI_C"/>
    <property type="match status" value="2"/>
</dbReference>
<dbReference type="Proteomes" id="UP000294404">
    <property type="component" value="Chromosome"/>
</dbReference>
<dbReference type="EMBL" id="LR217695">
    <property type="protein sequence ID" value="VFP78410.1"/>
    <property type="molecule type" value="Genomic_DNA"/>
</dbReference>
<dbReference type="PANTHER" id="PTHR21371">
    <property type="entry name" value="KETOL-ACID REDUCTOISOMERASE, MITOCHONDRIAL"/>
    <property type="match status" value="1"/>
</dbReference>
<dbReference type="PANTHER" id="PTHR21371:SF1">
    <property type="entry name" value="KETOL-ACID REDUCTOISOMERASE, MITOCHONDRIAL"/>
    <property type="match status" value="1"/>
</dbReference>
<evidence type="ECO:0000256" key="3">
    <source>
        <dbReference type="ARBA" id="ARBA00004885"/>
    </source>
</evidence>
<dbReference type="InterPro" id="IPR013328">
    <property type="entry name" value="6PGD_dom2"/>
</dbReference>
<dbReference type="Gene3D" id="1.10.1040.10">
    <property type="entry name" value="N-(1-d-carboxylethyl)-l-norvaline Dehydrogenase, domain 2"/>
    <property type="match status" value="1"/>
</dbReference>
<feature type="domain" description="KARI C-terminal knotted" evidence="16">
    <location>
        <begin position="209"/>
        <end position="341"/>
    </location>
</feature>
<feature type="binding site" evidence="14">
    <location>
        <position position="221"/>
    </location>
    <ligand>
        <name>Mg(2+)</name>
        <dbReference type="ChEBI" id="CHEBI:18420"/>
        <label>1</label>
    </ligand>
</feature>
<feature type="binding site" evidence="14">
    <location>
        <position position="415"/>
    </location>
    <ligand>
        <name>substrate</name>
    </ligand>
</feature>
<evidence type="ECO:0000313" key="18">
    <source>
        <dbReference type="Proteomes" id="UP000294404"/>
    </source>
</evidence>
<dbReference type="Gene3D" id="3.40.50.720">
    <property type="entry name" value="NAD(P)-binding Rossmann-like Domain"/>
    <property type="match status" value="1"/>
</dbReference>
<comment type="caution">
    <text evidence="14">Lacks conserved residue(s) required for the propagation of feature annotation.</text>
</comment>
<keyword evidence="17" id="KW-0413">Isomerase</keyword>
<evidence type="ECO:0000256" key="4">
    <source>
        <dbReference type="ARBA" id="ARBA00010318"/>
    </source>
</evidence>
<organism evidence="17 18">
    <name type="scientific">Buchnera aphidicola</name>
    <name type="common">Cinara cuneomaculata</name>
    <dbReference type="NCBI Taxonomy" id="1660040"/>
    <lineage>
        <taxon>Bacteria</taxon>
        <taxon>Pseudomonadati</taxon>
        <taxon>Pseudomonadota</taxon>
        <taxon>Gammaproteobacteria</taxon>
        <taxon>Enterobacterales</taxon>
        <taxon>Erwiniaceae</taxon>
        <taxon>Buchnera</taxon>
    </lineage>
</organism>
<keyword evidence="8 14" id="KW-0460">Magnesium</keyword>
<reference evidence="17 18" key="1">
    <citation type="submission" date="2019-02" db="EMBL/GenBank/DDBJ databases">
        <authorList>
            <person name="Manzano-Marin A."/>
            <person name="Manzano-Marin A."/>
        </authorList>
    </citation>
    <scope>NUCLEOTIDE SEQUENCE [LARGE SCALE GENOMIC DNA]</scope>
    <source>
        <strain evidence="17 18">BuCicuneomaculata</strain>
    </source>
</reference>
<name>A0A451CYE1_9GAMM</name>
<dbReference type="GO" id="GO:0004455">
    <property type="term" value="F:ketol-acid reductoisomerase activity"/>
    <property type="evidence" value="ECO:0007669"/>
    <property type="project" value="UniProtKB-UniRule"/>
</dbReference>
<feature type="binding site" evidence="14">
    <location>
        <position position="217"/>
    </location>
    <ligand>
        <name>Mg(2+)</name>
        <dbReference type="ChEBI" id="CHEBI:18420"/>
        <label>2</label>
    </ligand>
</feature>
<evidence type="ECO:0000256" key="2">
    <source>
        <dbReference type="ARBA" id="ARBA00004864"/>
    </source>
</evidence>
<dbReference type="UniPathway" id="UPA00047">
    <property type="reaction ID" value="UER00056"/>
</dbReference>
<feature type="binding site" evidence="14">
    <location>
        <position position="217"/>
    </location>
    <ligand>
        <name>Mg(2+)</name>
        <dbReference type="ChEBI" id="CHEBI:18420"/>
        <label>1</label>
    </ligand>
</feature>
<evidence type="ECO:0000256" key="13">
    <source>
        <dbReference type="NCBIfam" id="TIGR00465"/>
    </source>
</evidence>
<comment type="pathway">
    <text evidence="3">Amino-acid biosynthesis; L-isoleucine biosynthesis; L-isoleucine from 2-oxobutanoate: step 2/4.</text>
</comment>
<gene>
    <name evidence="17" type="primary">ilvC</name>
    <name evidence="17" type="ORF">BUCICUMA2628_398</name>
</gene>
<dbReference type="InterPro" id="IPR013023">
    <property type="entry name" value="KARI"/>
</dbReference>
<feature type="domain" description="KARI N-terminal Rossmann" evidence="15">
    <location>
        <begin position="17"/>
        <end position="208"/>
    </location>
</feature>
<dbReference type="OrthoDB" id="9804088at2"/>
<dbReference type="RefSeq" id="WP_154027746.1">
    <property type="nucleotide sequence ID" value="NZ_LR217695.1"/>
</dbReference>
<evidence type="ECO:0000256" key="8">
    <source>
        <dbReference type="ARBA" id="ARBA00022842"/>
    </source>
</evidence>
<dbReference type="InterPro" id="IPR036291">
    <property type="entry name" value="NAD(P)-bd_dom_sf"/>
</dbReference>
<evidence type="ECO:0000256" key="7">
    <source>
        <dbReference type="ARBA" id="ARBA00022737"/>
    </source>
</evidence>
<sequence>MKNFFNSLSFREQLINLNTGFLMNQSEFLNSDKILKNKNIVIVGCGAQGLNQGLNLRDSGFNVSFALKKESIINKSNSWNNAIQKNFCVDTYEKLIPHADLVINLTPDKQHSKVVKKLQILMKKNSTLGYSHGFNVVEEGEKIRSDITVIMVAPKCPGTEVRQEFLNGFGVPTLVAVHKDNNLKLKGLDIAKSWAFGLGSHKAGVLQSSFIAEVKSDLMGEQTILCGMVQACSLICYRHLIDKGYSSDYSATLLQFGWEKLAECMKDGGIKLLFDRLSSPAKIRAYELSIQLKKILRPLFCLHMDNIISGRFSEQMISDWKTGDMQLIKWRQKLKKSSFENAQLYSGRKILDNEYFEKCTLMVAMLKAGVELSFEIMIETGITPASAYYESLHELPLITNTIARKRLYEMNLIISDTAEYGSHLFSERAIPILEKFIKTVRSSDLGESIPDDNVSNQALMYVNDAISNHTIEKIGERLRLYMKVMKSTIFSK</sequence>
<dbReference type="EC" id="1.1.1.86" evidence="13"/>
<accession>A0A451CYE1</accession>